<dbReference type="OrthoDB" id="3693942at2759"/>
<gene>
    <name evidence="1" type="ORF">ATNIH1004_008173</name>
</gene>
<comment type="caution">
    <text evidence="1">The sequence shown here is derived from an EMBL/GenBank/DDBJ whole genome shotgun (WGS) entry which is preliminary data.</text>
</comment>
<sequence length="232" mass="25142">MVEAVFTLSLCGPAVSDFYKGILKSNSNARINVRVEDRRPKTPSFSSEKNLTKLSEVVLEDTRIKAYVGYKEKSSVDTADVQCKSGAKVVTHSAWVTGCQRVHDFAIVKLCDKFTGNSGVVGYPADKSSENESGSFGITISAYAAQSGSPVLERIGNTLTPLATHVAGSFQMNMARPIGKSYLNPYDNIVNFFFGSTTPTPDAVRKYIEYYSVPLATGEMPRAPRGSSMPRG</sequence>
<dbReference type="AlphaFoldDB" id="A0A5M9MMM3"/>
<dbReference type="Proteomes" id="UP000324241">
    <property type="component" value="Unassembled WGS sequence"/>
</dbReference>
<proteinExistence type="predicted"/>
<accession>A0A5M9MMM3</accession>
<dbReference type="GeneID" id="54330875"/>
<name>A0A5M9MMM3_9EURO</name>
<dbReference type="EMBL" id="QUQM01000006">
    <property type="protein sequence ID" value="KAA8643977.1"/>
    <property type="molecule type" value="Genomic_DNA"/>
</dbReference>
<evidence type="ECO:0000313" key="2">
    <source>
        <dbReference type="Proteomes" id="UP000324241"/>
    </source>
</evidence>
<dbReference type="VEuPathDB" id="FungiDB:EYZ11_011260"/>
<reference evidence="1 2" key="1">
    <citation type="submission" date="2019-08" db="EMBL/GenBank/DDBJ databases">
        <title>The genome sequence of a newly discovered highly antifungal drug resistant Aspergillus species, Aspergillus tanneri NIH 1004.</title>
        <authorList>
            <person name="Mounaud S."/>
            <person name="Singh I."/>
            <person name="Joardar V."/>
            <person name="Pakala S."/>
            <person name="Pakala S."/>
            <person name="Venepally P."/>
            <person name="Chung J.K."/>
            <person name="Losada L."/>
            <person name="Nierman W.C."/>
        </authorList>
    </citation>
    <scope>NUCLEOTIDE SEQUENCE [LARGE SCALE GENOMIC DNA]</scope>
    <source>
        <strain evidence="1 2">NIH1004</strain>
    </source>
</reference>
<protein>
    <submittedName>
        <fullName evidence="1">Uncharacterized protein</fullName>
    </submittedName>
</protein>
<dbReference type="RefSeq" id="XP_033423338.1">
    <property type="nucleotide sequence ID" value="XM_033572786.1"/>
</dbReference>
<evidence type="ECO:0000313" key="1">
    <source>
        <dbReference type="EMBL" id="KAA8643977.1"/>
    </source>
</evidence>
<organism evidence="1 2">
    <name type="scientific">Aspergillus tanneri</name>
    <dbReference type="NCBI Taxonomy" id="1220188"/>
    <lineage>
        <taxon>Eukaryota</taxon>
        <taxon>Fungi</taxon>
        <taxon>Dikarya</taxon>
        <taxon>Ascomycota</taxon>
        <taxon>Pezizomycotina</taxon>
        <taxon>Eurotiomycetes</taxon>
        <taxon>Eurotiomycetidae</taxon>
        <taxon>Eurotiales</taxon>
        <taxon>Aspergillaceae</taxon>
        <taxon>Aspergillus</taxon>
        <taxon>Aspergillus subgen. Circumdati</taxon>
    </lineage>
</organism>